<dbReference type="CDD" id="cd10936">
    <property type="entry name" value="CE4_DAC2"/>
    <property type="match status" value="1"/>
</dbReference>
<organism evidence="1 2">
    <name type="scientific">Arcobacter nitrofigilis (strain ATCC 33309 / DSM 7299 / CCUG 15893 / LMG 7604 / NCTC 12251 / CI)</name>
    <name type="common">Campylobacter nitrofigilis</name>
    <dbReference type="NCBI Taxonomy" id="572480"/>
    <lineage>
        <taxon>Bacteria</taxon>
        <taxon>Pseudomonadati</taxon>
        <taxon>Campylobacterota</taxon>
        <taxon>Epsilonproteobacteria</taxon>
        <taxon>Campylobacterales</taxon>
        <taxon>Arcobacteraceae</taxon>
        <taxon>Arcobacter</taxon>
    </lineage>
</organism>
<keyword evidence="2" id="KW-1185">Reference proteome</keyword>
<protein>
    <recommendedName>
        <fullName evidence="3">Divergent polysaccharide deacetylase</fullName>
    </recommendedName>
</protein>
<dbReference type="HOGENOM" id="CLU_053116_0_0_7"/>
<dbReference type="Proteomes" id="UP000000939">
    <property type="component" value="Chromosome"/>
</dbReference>
<dbReference type="Gene3D" id="3.20.20.370">
    <property type="entry name" value="Glycoside hydrolase/deacetylase"/>
    <property type="match status" value="1"/>
</dbReference>
<dbReference type="InterPro" id="IPR011330">
    <property type="entry name" value="Glyco_hydro/deAcase_b/a-brl"/>
</dbReference>
<dbReference type="PANTHER" id="PTHR30105">
    <property type="entry name" value="UNCHARACTERIZED YIBQ-RELATED"/>
    <property type="match status" value="1"/>
</dbReference>
<dbReference type="KEGG" id="ant:Arnit_2837"/>
<dbReference type="PANTHER" id="PTHR30105:SF2">
    <property type="entry name" value="DIVERGENT POLYSACCHARIDE DEACETYLASE SUPERFAMILY"/>
    <property type="match status" value="1"/>
</dbReference>
<dbReference type="RefSeq" id="WP_013136630.1">
    <property type="nucleotide sequence ID" value="NC_014166.1"/>
</dbReference>
<dbReference type="GO" id="GO:0005975">
    <property type="term" value="P:carbohydrate metabolic process"/>
    <property type="evidence" value="ECO:0007669"/>
    <property type="project" value="InterPro"/>
</dbReference>
<dbReference type="OrthoDB" id="9784811at2"/>
<dbReference type="Pfam" id="PF04748">
    <property type="entry name" value="Polysacc_deac_2"/>
    <property type="match status" value="1"/>
</dbReference>
<dbReference type="EMBL" id="CP001999">
    <property type="protein sequence ID" value="ADG94485.1"/>
    <property type="molecule type" value="Genomic_DNA"/>
</dbReference>
<dbReference type="InterPro" id="IPR006837">
    <property type="entry name" value="Divergent_DAC"/>
</dbReference>
<name>D5V765_ARCNC</name>
<dbReference type="STRING" id="572480.Arnit_2837"/>
<proteinExistence type="predicted"/>
<evidence type="ECO:0000313" key="2">
    <source>
        <dbReference type="Proteomes" id="UP000000939"/>
    </source>
</evidence>
<gene>
    <name evidence="1" type="ordered locus">Arnit_2837</name>
</gene>
<dbReference type="eggNOG" id="COG2861">
    <property type="taxonomic scope" value="Bacteria"/>
</dbReference>
<reference evidence="1 2" key="1">
    <citation type="journal article" date="2010" name="Stand. Genomic Sci.">
        <title>Complete genome sequence of Arcobacter nitrofigilis type strain (CI).</title>
        <authorList>
            <person name="Pati A."/>
            <person name="Gronow S."/>
            <person name="Lapidus A."/>
            <person name="Copeland A."/>
            <person name="Glavina Del Rio T."/>
            <person name="Nolan M."/>
            <person name="Lucas S."/>
            <person name="Tice H."/>
            <person name="Cheng J.F."/>
            <person name="Han C."/>
            <person name="Chertkov O."/>
            <person name="Bruce D."/>
            <person name="Tapia R."/>
            <person name="Goodwin L."/>
            <person name="Pitluck S."/>
            <person name="Liolios K."/>
            <person name="Ivanova N."/>
            <person name="Mavromatis K."/>
            <person name="Chen A."/>
            <person name="Palaniappan K."/>
            <person name="Land M."/>
            <person name="Hauser L."/>
            <person name="Chang Y.J."/>
            <person name="Jeffries C.D."/>
            <person name="Detter J.C."/>
            <person name="Rohde M."/>
            <person name="Goker M."/>
            <person name="Bristow J."/>
            <person name="Eisen J.A."/>
            <person name="Markowitz V."/>
            <person name="Hugenholtz P."/>
            <person name="Klenk H.P."/>
            <person name="Kyrpides N.C."/>
        </authorList>
    </citation>
    <scope>NUCLEOTIDE SEQUENCE [LARGE SCALE GENOMIC DNA]</scope>
    <source>
        <strain evidence="2">ATCC 33309 / DSM 7299 / CCUG 15893 / LMG 7604 / NCTC 12251 / CI</strain>
    </source>
</reference>
<dbReference type="SUPFAM" id="SSF88713">
    <property type="entry name" value="Glycoside hydrolase/deacetylase"/>
    <property type="match status" value="1"/>
</dbReference>
<dbReference type="AlphaFoldDB" id="D5V765"/>
<evidence type="ECO:0008006" key="3">
    <source>
        <dbReference type="Google" id="ProtNLM"/>
    </source>
</evidence>
<sequence precursor="true">MAKRKPQRRKKASKKTYKFSTINKFLALLLFSLLVTLTAYFILLKNHNDKVNESTKIQKEKIKHADENNIDKIIEEYKKTAKNTIVDKYEEYNKEFENEYIHPIEPQKKEADLKEKNEEIQSVEKKVFPENKQTLEKQNAQQKPLLPALEEGMIHKEVEKNKEKIVTKSSNKPKLSIVIDDVTLQSQINRIKDIGYTINISLMPPTKGHKNSARIAKNLPFALVHFPLQAGITSIKFEEQNTLKVGDSYEKIEKRVAQIRKWYPKIKYTNNHTGSVFTSDKTSMEYLIKALKKYNFQFIDSRTTSHSVVREVTKEFGMPYIARNIFLDNNKDFNYIQNQLKKAIRIAKKTGSAIAIGHPYPITMEVLKKSKYLLKDLDLVYINKLPIH</sequence>
<evidence type="ECO:0000313" key="1">
    <source>
        <dbReference type="EMBL" id="ADG94485.1"/>
    </source>
</evidence>
<accession>D5V765</accession>